<evidence type="ECO:0000256" key="10">
    <source>
        <dbReference type="ARBA" id="ARBA00023054"/>
    </source>
</evidence>
<feature type="coiled-coil region" evidence="18">
    <location>
        <begin position="223"/>
        <end position="312"/>
    </location>
</feature>
<dbReference type="PANTHER" id="PTHR47972:SF43">
    <property type="entry name" value="KINESIN-LIKE PROTEIN"/>
    <property type="match status" value="1"/>
</dbReference>
<dbReference type="GO" id="GO:0005524">
    <property type="term" value="F:ATP binding"/>
    <property type="evidence" value="ECO:0007669"/>
    <property type="project" value="UniProtKB-UniRule"/>
</dbReference>
<evidence type="ECO:0000256" key="11">
    <source>
        <dbReference type="ARBA" id="ARBA00023136"/>
    </source>
</evidence>
<feature type="region of interest" description="Disordered" evidence="19">
    <location>
        <begin position="66"/>
        <end position="89"/>
    </location>
</feature>
<keyword evidence="13" id="KW-0206">Cytoskeleton</keyword>
<evidence type="ECO:0000256" key="13">
    <source>
        <dbReference type="ARBA" id="ARBA00023212"/>
    </source>
</evidence>
<dbReference type="Ensembl" id="ENSLLET00000039089.1">
    <property type="protein sequence ID" value="ENSLLEP00000037645.1"/>
    <property type="gene ID" value="ENSLLEG00000023837.1"/>
</dbReference>
<evidence type="ECO:0000313" key="21">
    <source>
        <dbReference type="Ensembl" id="ENSLLEP00000037645.1"/>
    </source>
</evidence>
<dbReference type="PROSITE" id="PS50067">
    <property type="entry name" value="KINESIN_MOTOR_2"/>
    <property type="match status" value="1"/>
</dbReference>
<dbReference type="GO" id="GO:0005912">
    <property type="term" value="C:adherens junction"/>
    <property type="evidence" value="ECO:0007669"/>
    <property type="project" value="UniProtKB-SubCell"/>
</dbReference>
<reference evidence="21" key="1">
    <citation type="submission" date="2025-08" db="UniProtKB">
        <authorList>
            <consortium name="Ensembl"/>
        </authorList>
    </citation>
    <scope>IDENTIFICATION</scope>
</reference>
<keyword evidence="4" id="KW-0963">Cytoplasm</keyword>
<dbReference type="InterPro" id="IPR027640">
    <property type="entry name" value="Kinesin-like_fam"/>
</dbReference>
<keyword evidence="9" id="KW-0965">Cell junction</keyword>
<dbReference type="PRINTS" id="PR00380">
    <property type="entry name" value="KINESINHEAVY"/>
</dbReference>
<gene>
    <name evidence="21" type="primary">KIFC2</name>
</gene>
<dbReference type="GO" id="GO:0005813">
    <property type="term" value="C:centrosome"/>
    <property type="evidence" value="ECO:0007669"/>
    <property type="project" value="UniProtKB-SubCell"/>
</dbReference>
<dbReference type="PROSITE" id="PS00411">
    <property type="entry name" value="KINESIN_MOTOR_1"/>
    <property type="match status" value="1"/>
</dbReference>
<keyword evidence="8 16" id="KW-0067">ATP-binding</keyword>
<evidence type="ECO:0000259" key="20">
    <source>
        <dbReference type="PROSITE" id="PS50067"/>
    </source>
</evidence>
<keyword evidence="7 16" id="KW-0547">Nucleotide-binding</keyword>
<dbReference type="SMART" id="SM00129">
    <property type="entry name" value="KISc"/>
    <property type="match status" value="1"/>
</dbReference>
<dbReference type="InterPro" id="IPR036961">
    <property type="entry name" value="Kinesin_motor_dom_sf"/>
</dbReference>
<keyword evidence="6 17" id="KW-0493">Microtubule</keyword>
<comment type="similarity">
    <text evidence="16 17">Belongs to the TRAFAC class myosin-kinesin ATPase superfamily. Kinesin family.</text>
</comment>
<feature type="binding site" evidence="16">
    <location>
        <begin position="671"/>
        <end position="678"/>
    </location>
    <ligand>
        <name>ATP</name>
        <dbReference type="ChEBI" id="CHEBI:30616"/>
    </ligand>
</feature>
<feature type="coiled-coil region" evidence="18">
    <location>
        <begin position="440"/>
        <end position="499"/>
    </location>
</feature>
<evidence type="ECO:0000256" key="6">
    <source>
        <dbReference type="ARBA" id="ARBA00022701"/>
    </source>
</evidence>
<evidence type="ECO:0000256" key="12">
    <source>
        <dbReference type="ARBA" id="ARBA00023175"/>
    </source>
</evidence>
<dbReference type="InterPro" id="IPR001752">
    <property type="entry name" value="Kinesin_motor_dom"/>
</dbReference>
<comment type="function">
    <text evidence="15">Minus-end microtubule-dependent motor protein. Involved in apically targeted transport. Required for zonula adherens maintenance.</text>
</comment>
<dbReference type="CDD" id="cd01366">
    <property type="entry name" value="KISc_C_terminal"/>
    <property type="match status" value="1"/>
</dbReference>
<evidence type="ECO:0000256" key="19">
    <source>
        <dbReference type="SAM" id="MobiDB-lite"/>
    </source>
</evidence>
<evidence type="ECO:0000256" key="15">
    <source>
        <dbReference type="ARBA" id="ARBA00060102"/>
    </source>
</evidence>
<dbReference type="Gene3D" id="3.40.850.10">
    <property type="entry name" value="Kinesin motor domain"/>
    <property type="match status" value="1"/>
</dbReference>
<dbReference type="GO" id="GO:0030659">
    <property type="term" value="C:cytoplasmic vesicle membrane"/>
    <property type="evidence" value="ECO:0007669"/>
    <property type="project" value="UniProtKB-SubCell"/>
</dbReference>
<evidence type="ECO:0000256" key="14">
    <source>
        <dbReference type="ARBA" id="ARBA00023329"/>
    </source>
</evidence>
<keyword evidence="14" id="KW-0968">Cytoplasmic vesicle</keyword>
<organism evidence="21 22">
    <name type="scientific">Leptobrachium leishanense</name>
    <name type="common">Leishan spiny toad</name>
    <dbReference type="NCBI Taxonomy" id="445787"/>
    <lineage>
        <taxon>Eukaryota</taxon>
        <taxon>Metazoa</taxon>
        <taxon>Chordata</taxon>
        <taxon>Craniata</taxon>
        <taxon>Vertebrata</taxon>
        <taxon>Euteleostomi</taxon>
        <taxon>Amphibia</taxon>
        <taxon>Batrachia</taxon>
        <taxon>Anura</taxon>
        <taxon>Pelobatoidea</taxon>
        <taxon>Megophryidae</taxon>
        <taxon>Leptobrachium</taxon>
    </lineage>
</organism>
<keyword evidence="10 18" id="KW-0175">Coiled coil</keyword>
<evidence type="ECO:0000256" key="16">
    <source>
        <dbReference type="PROSITE-ProRule" id="PRU00283"/>
    </source>
</evidence>
<evidence type="ECO:0000256" key="18">
    <source>
        <dbReference type="SAM" id="Coils"/>
    </source>
</evidence>
<dbReference type="GO" id="GO:0003777">
    <property type="term" value="F:microtubule motor activity"/>
    <property type="evidence" value="ECO:0007669"/>
    <property type="project" value="InterPro"/>
</dbReference>
<evidence type="ECO:0000256" key="7">
    <source>
        <dbReference type="ARBA" id="ARBA00022741"/>
    </source>
</evidence>
<evidence type="ECO:0000256" key="2">
    <source>
        <dbReference type="ARBA" id="ARBA00004300"/>
    </source>
</evidence>
<evidence type="ECO:0000256" key="1">
    <source>
        <dbReference type="ARBA" id="ARBA00004284"/>
    </source>
</evidence>
<protein>
    <recommendedName>
        <fullName evidence="17">Kinesin-like protein</fullName>
    </recommendedName>
</protein>
<evidence type="ECO:0000313" key="22">
    <source>
        <dbReference type="Proteomes" id="UP000694569"/>
    </source>
</evidence>
<evidence type="ECO:0000256" key="8">
    <source>
        <dbReference type="ARBA" id="ARBA00022840"/>
    </source>
</evidence>
<dbReference type="OrthoDB" id="3176171at2759"/>
<dbReference type="GO" id="GO:0005871">
    <property type="term" value="C:kinesin complex"/>
    <property type="evidence" value="ECO:0007669"/>
    <property type="project" value="UniProtKB-ARBA"/>
</dbReference>
<sequence length="929" mass="105908">MYAFYSLLVYIIYTFFKRKPGVEPREGAVRETHKQNQASSRKEMIEGSAKFPDEDLWLEFEEIDCSSDSDGVSGSEDEAGSSAQGSHFSEDISSPLTEFLALKQDTAAGVSVPGHAAPPTDKVMSPLLTVTSHLITFLEHYSQMQRLQGKAQEYRAQLRREERRRRKQLRVLHGAYRQRVRDKMSLIESLETVISEQQGVLEKLQRGAMFPLYPSPQLSHVGVHKLVESIGVLQAERAQLKEEISGLRQNVEVKEQEKHHLTSDLHKQVEELKEIIRERELELSELRLEMGVTDSEKRLQNLSLENQSLKESLVVTQGLLDKLATMSTQPSTLIVKENEDLRSKVHHLETSLQEKMEQLVHTKGQVDTLQWRKEDEIRHLDEKIHRLQFSLENEKRKPPEVQYITKTLEVESPAILKSLTEAEARNRLLVDQVSVQGEKCQKLEEQLRRSEDLTTSLSAKILAYETEIGNLKEGLLQEIYQLEAQKEEAIREASQCSEQHLENVRDQLSGVQTRLALLQPFLKRMKTDYNSLRSQVRDFSQFYELSIHEARKQICRAATNVSETNRDLLQRYQREVQLRKRYHNQLVELKGNIRVLCRLRPQEESREQDSPITTDVNDDTRLAVLYKGKEKAFELDKVFFPQASQDEVFLEIEPVIMSCMNGYNVCIFAYGQTGSGKTYTMEGTAEDPGINYRGLQALYREMEARKGLWEYTVRMSMVEIYNEVIRDLLSKEPLEKLDVKLNPDGSGQLHVPGLTSTEVTSFRHIKKLLCLGRKNRATFCTNMNERSSRSHALLTITISGRDLTTETVTTGKLNLVDLAGSERVWKSGAEGERLKEAQNINKSLLALGEVIQALRAKQGHVPFRNSKLTYLLQDSLGKGNKTVMMVQVSPLEGNIGETVCSLNFAQRVCKVELGPASRKVENGAGKADL</sequence>
<dbReference type="GeneTree" id="ENSGT00940000154022"/>
<keyword evidence="5" id="KW-0597">Phosphoprotein</keyword>
<dbReference type="InterPro" id="IPR027417">
    <property type="entry name" value="P-loop_NTPase"/>
</dbReference>
<evidence type="ECO:0000256" key="9">
    <source>
        <dbReference type="ARBA" id="ARBA00022949"/>
    </source>
</evidence>
<keyword evidence="11" id="KW-0472">Membrane</keyword>
<feature type="compositionally biased region" description="Low complexity" evidence="19">
    <location>
        <begin position="68"/>
        <end position="86"/>
    </location>
</feature>
<dbReference type="GO" id="GO:0005874">
    <property type="term" value="C:microtubule"/>
    <property type="evidence" value="ECO:0007669"/>
    <property type="project" value="UniProtKB-KW"/>
</dbReference>
<dbReference type="AlphaFoldDB" id="A0A8C5WH39"/>
<dbReference type="FunFam" id="3.40.850.10:FF:000022">
    <property type="entry name" value="Kinesin-like protein"/>
    <property type="match status" value="1"/>
</dbReference>
<dbReference type="SUPFAM" id="SSF52540">
    <property type="entry name" value="P-loop containing nucleoside triphosphate hydrolases"/>
    <property type="match status" value="1"/>
</dbReference>
<dbReference type="GO" id="GO:0007018">
    <property type="term" value="P:microtubule-based movement"/>
    <property type="evidence" value="ECO:0007669"/>
    <property type="project" value="InterPro"/>
</dbReference>
<feature type="coiled-coil region" evidence="18">
    <location>
        <begin position="338"/>
        <end position="397"/>
    </location>
</feature>
<dbReference type="InterPro" id="IPR019821">
    <property type="entry name" value="Kinesin_motor_CS"/>
</dbReference>
<keyword evidence="22" id="KW-1185">Reference proteome</keyword>
<proteinExistence type="inferred from homology"/>
<feature type="region of interest" description="Disordered" evidence="19">
    <location>
        <begin position="24"/>
        <end position="45"/>
    </location>
</feature>
<name>A0A8C5WH39_9ANUR</name>
<dbReference type="Proteomes" id="UP000694569">
    <property type="component" value="Unplaced"/>
</dbReference>
<dbReference type="GO" id="GO:0008017">
    <property type="term" value="F:microtubule binding"/>
    <property type="evidence" value="ECO:0007669"/>
    <property type="project" value="InterPro"/>
</dbReference>
<accession>A0A8C5WH39</accession>
<evidence type="ECO:0000256" key="5">
    <source>
        <dbReference type="ARBA" id="ARBA00022553"/>
    </source>
</evidence>
<dbReference type="PANTHER" id="PTHR47972">
    <property type="entry name" value="KINESIN-LIKE PROTEIN KLP-3"/>
    <property type="match status" value="1"/>
</dbReference>
<evidence type="ECO:0000256" key="17">
    <source>
        <dbReference type="RuleBase" id="RU000394"/>
    </source>
</evidence>
<evidence type="ECO:0000256" key="4">
    <source>
        <dbReference type="ARBA" id="ARBA00022490"/>
    </source>
</evidence>
<dbReference type="Pfam" id="PF00225">
    <property type="entry name" value="Kinesin"/>
    <property type="match status" value="1"/>
</dbReference>
<reference evidence="21" key="2">
    <citation type="submission" date="2025-09" db="UniProtKB">
        <authorList>
            <consortium name="Ensembl"/>
        </authorList>
    </citation>
    <scope>IDENTIFICATION</scope>
</reference>
<evidence type="ECO:0000256" key="3">
    <source>
        <dbReference type="ARBA" id="ARBA00004536"/>
    </source>
</evidence>
<keyword evidence="12 16" id="KW-0505">Motor protein</keyword>
<feature type="domain" description="Kinesin motor" evidence="20">
    <location>
        <begin position="592"/>
        <end position="911"/>
    </location>
</feature>
<comment type="subcellular location">
    <subcellularLocation>
        <location evidence="3">Cell junction</location>
        <location evidence="3">Adherens junction</location>
    </subcellularLocation>
    <subcellularLocation>
        <location evidence="2">Cytoplasm</location>
        <location evidence="2">Cytoskeleton</location>
        <location evidence="2">Microtubule organizing center</location>
        <location evidence="2">Centrosome</location>
    </subcellularLocation>
    <subcellularLocation>
        <location evidence="1">Cytoplasmic vesicle membrane</location>
        <topology evidence="1">Peripheral membrane protein</topology>
    </subcellularLocation>
</comment>
<feature type="coiled-coil region" evidence="18">
    <location>
        <begin position="144"/>
        <end position="171"/>
    </location>
</feature>